<dbReference type="Proteomes" id="UP001597283">
    <property type="component" value="Unassembled WGS sequence"/>
</dbReference>
<dbReference type="GO" id="GO:0006508">
    <property type="term" value="P:proteolysis"/>
    <property type="evidence" value="ECO:0007669"/>
    <property type="project" value="UniProtKB-KW"/>
</dbReference>
<dbReference type="EMBL" id="JBHUFC010000003">
    <property type="protein sequence ID" value="MFD1787747.1"/>
    <property type="molecule type" value="Genomic_DNA"/>
</dbReference>
<keyword evidence="1" id="KW-0645">Protease</keyword>
<reference evidence="2" key="1">
    <citation type="journal article" date="2019" name="Int. J. Syst. Evol. Microbiol.">
        <title>The Global Catalogue of Microorganisms (GCM) 10K type strain sequencing project: providing services to taxonomists for standard genome sequencing and annotation.</title>
        <authorList>
            <consortium name="The Broad Institute Genomics Platform"/>
            <consortium name="The Broad Institute Genome Sequencing Center for Infectious Disease"/>
            <person name="Wu L."/>
            <person name="Ma J."/>
        </authorList>
    </citation>
    <scope>NUCLEOTIDE SEQUENCE [LARGE SCALE GENOMIC DNA]</scope>
    <source>
        <strain evidence="2">Q85</strain>
    </source>
</reference>
<dbReference type="InterPro" id="IPR012106">
    <property type="entry name" value="Phage_Mu_Gp1"/>
</dbReference>
<dbReference type="Pfam" id="PF10123">
    <property type="entry name" value="Mu-like_Pro"/>
    <property type="match status" value="1"/>
</dbReference>
<comment type="caution">
    <text evidence="1">The sequence shown here is derived from an EMBL/GenBank/DDBJ whole genome shotgun (WGS) entry which is preliminary data.</text>
</comment>
<keyword evidence="1" id="KW-0378">Hydrolase</keyword>
<name>A0ABW4NCM9_9SPHN</name>
<evidence type="ECO:0000313" key="2">
    <source>
        <dbReference type="Proteomes" id="UP001597283"/>
    </source>
</evidence>
<evidence type="ECO:0000313" key="1">
    <source>
        <dbReference type="EMBL" id="MFD1787747.1"/>
    </source>
</evidence>
<gene>
    <name evidence="1" type="ORF">ACFSC3_09190</name>
</gene>
<dbReference type="RefSeq" id="WP_380940111.1">
    <property type="nucleotide sequence ID" value="NZ_JBHUFC010000003.1"/>
</dbReference>
<organism evidence="1 2">
    <name type="scientific">Sphingomonas floccifaciens</name>
    <dbReference type="NCBI Taxonomy" id="1844115"/>
    <lineage>
        <taxon>Bacteria</taxon>
        <taxon>Pseudomonadati</taxon>
        <taxon>Pseudomonadota</taxon>
        <taxon>Alphaproteobacteria</taxon>
        <taxon>Sphingomonadales</taxon>
        <taxon>Sphingomonadaceae</taxon>
        <taxon>Sphingomonas</taxon>
    </lineage>
</organism>
<proteinExistence type="predicted"/>
<dbReference type="GO" id="GO:0008233">
    <property type="term" value="F:peptidase activity"/>
    <property type="evidence" value="ECO:0007669"/>
    <property type="project" value="UniProtKB-KW"/>
</dbReference>
<accession>A0ABW4NCM9</accession>
<sequence length="260" mass="27669">MSPDPNPSIALCAANEIGHSGSIIPQWLHLIPSGAIRTNDGRGPYRLDNPQELIAASLGRGEKLVLDVNHATDLAAPKGGAAPAHGWIVELQSRNDGVWGRVDWVDPSAAMWRHYRGVSPVIAHKRDGAITKLLRASLTNLPNFSGLHSLHSARPSVKVAICAQELADRAIAFQSQMANADVHISIAEAVSAVETGSANTSGPSSIHSSLSTSEPVLSAKSLADRAIAYRSERMREGNYVSIAEAVTLCEAEWNARRATP</sequence>
<keyword evidence="2" id="KW-1185">Reference proteome</keyword>
<protein>
    <submittedName>
        <fullName evidence="1">Phage protease</fullName>
    </submittedName>
</protein>